<proteinExistence type="predicted"/>
<accession>A0A9E2W1P6</accession>
<keyword evidence="1" id="KW-0732">Signal</keyword>
<organism evidence="2 3">
    <name type="scientific">Pinibacter aurantiacus</name>
    <dbReference type="NCBI Taxonomy" id="2851599"/>
    <lineage>
        <taxon>Bacteria</taxon>
        <taxon>Pseudomonadati</taxon>
        <taxon>Bacteroidota</taxon>
        <taxon>Chitinophagia</taxon>
        <taxon>Chitinophagales</taxon>
        <taxon>Chitinophagaceae</taxon>
        <taxon>Pinibacter</taxon>
    </lineage>
</organism>
<dbReference type="RefSeq" id="WP_217789896.1">
    <property type="nucleotide sequence ID" value="NZ_JAHSPG010000002.1"/>
</dbReference>
<evidence type="ECO:0000313" key="3">
    <source>
        <dbReference type="Proteomes" id="UP000812270"/>
    </source>
</evidence>
<protein>
    <recommendedName>
        <fullName evidence="4">Lipoprotein</fullName>
    </recommendedName>
</protein>
<reference evidence="2" key="1">
    <citation type="submission" date="2021-06" db="EMBL/GenBank/DDBJ databases">
        <authorList>
            <person name="Huq M.A."/>
        </authorList>
    </citation>
    <scope>NUCLEOTIDE SEQUENCE</scope>
    <source>
        <strain evidence="2">MAH-26</strain>
    </source>
</reference>
<feature type="signal peptide" evidence="1">
    <location>
        <begin position="1"/>
        <end position="21"/>
    </location>
</feature>
<sequence>MFSKPKGKASPLLALAFCFFAADCYSQVITPKDSRTGYYMSIDDSYFGYLFYPGNFCVSVTLGHFGNSKVYNRYTLQHDTVLITPLPAKFQTLDYSAWKRDTLIFKNDSCLFNIREKWEYCLLYDTIARKSAFLR</sequence>
<gene>
    <name evidence="2" type="ORF">KTO63_04210</name>
</gene>
<name>A0A9E2W1P6_9BACT</name>
<comment type="caution">
    <text evidence="2">The sequence shown here is derived from an EMBL/GenBank/DDBJ whole genome shotgun (WGS) entry which is preliminary data.</text>
</comment>
<dbReference type="Proteomes" id="UP000812270">
    <property type="component" value="Unassembled WGS sequence"/>
</dbReference>
<feature type="chain" id="PRO_5039460438" description="Lipoprotein" evidence="1">
    <location>
        <begin position="22"/>
        <end position="135"/>
    </location>
</feature>
<keyword evidence="3" id="KW-1185">Reference proteome</keyword>
<dbReference type="EMBL" id="JAHSPG010000002">
    <property type="protein sequence ID" value="MBV4356340.1"/>
    <property type="molecule type" value="Genomic_DNA"/>
</dbReference>
<dbReference type="AlphaFoldDB" id="A0A9E2W1P6"/>
<evidence type="ECO:0000313" key="2">
    <source>
        <dbReference type="EMBL" id="MBV4356340.1"/>
    </source>
</evidence>
<evidence type="ECO:0008006" key="4">
    <source>
        <dbReference type="Google" id="ProtNLM"/>
    </source>
</evidence>
<evidence type="ECO:0000256" key="1">
    <source>
        <dbReference type="SAM" id="SignalP"/>
    </source>
</evidence>